<feature type="domain" description="C2H2-type" evidence="3">
    <location>
        <begin position="51"/>
        <end position="78"/>
    </location>
</feature>
<dbReference type="SUPFAM" id="SSF57667">
    <property type="entry name" value="beta-beta-alpha zinc fingers"/>
    <property type="match status" value="1"/>
</dbReference>
<protein>
    <recommendedName>
        <fullName evidence="3">C2H2-type domain-containing protein</fullName>
    </recommendedName>
</protein>
<feature type="region of interest" description="Disordered" evidence="2">
    <location>
        <begin position="1"/>
        <end position="39"/>
    </location>
</feature>
<dbReference type="GO" id="GO:0003700">
    <property type="term" value="F:DNA-binding transcription factor activity"/>
    <property type="evidence" value="ECO:0007669"/>
    <property type="project" value="InterPro"/>
</dbReference>
<dbReference type="PANTHER" id="PTHR47034:SF1">
    <property type="entry name" value="ZINC FINGER TRANSCRIPTION FACTOR TRPS1"/>
    <property type="match status" value="1"/>
</dbReference>
<comment type="caution">
    <text evidence="4">The sequence shown here is derived from an EMBL/GenBank/DDBJ whole genome shotgun (WGS) entry which is preliminary data.</text>
</comment>
<accession>A0A2T7PFI1</accession>
<dbReference type="OrthoDB" id="10015593at2759"/>
<keyword evidence="1" id="KW-0862">Zinc</keyword>
<dbReference type="PANTHER" id="PTHR47034">
    <property type="entry name" value="ZINC FINGER TRANSCRIPTION FACTOR TRPS1"/>
    <property type="match status" value="1"/>
</dbReference>
<organism evidence="4 5">
    <name type="scientific">Pomacea canaliculata</name>
    <name type="common">Golden apple snail</name>
    <dbReference type="NCBI Taxonomy" id="400727"/>
    <lineage>
        <taxon>Eukaryota</taxon>
        <taxon>Metazoa</taxon>
        <taxon>Spiralia</taxon>
        <taxon>Lophotrochozoa</taxon>
        <taxon>Mollusca</taxon>
        <taxon>Gastropoda</taxon>
        <taxon>Caenogastropoda</taxon>
        <taxon>Architaenioglossa</taxon>
        <taxon>Ampullarioidea</taxon>
        <taxon>Ampullariidae</taxon>
        <taxon>Pomacea</taxon>
    </lineage>
</organism>
<dbReference type="GO" id="GO:0005634">
    <property type="term" value="C:nucleus"/>
    <property type="evidence" value="ECO:0007669"/>
    <property type="project" value="InterPro"/>
</dbReference>
<evidence type="ECO:0000256" key="1">
    <source>
        <dbReference type="PROSITE-ProRule" id="PRU00042"/>
    </source>
</evidence>
<keyword evidence="1" id="KW-0479">Metal-binding</keyword>
<dbReference type="GO" id="GO:0000977">
    <property type="term" value="F:RNA polymerase II transcription regulatory region sequence-specific DNA binding"/>
    <property type="evidence" value="ECO:0007669"/>
    <property type="project" value="TreeGrafter"/>
</dbReference>
<dbReference type="GO" id="GO:0008270">
    <property type="term" value="F:zinc ion binding"/>
    <property type="evidence" value="ECO:0007669"/>
    <property type="project" value="UniProtKB-KW"/>
</dbReference>
<evidence type="ECO:0000313" key="4">
    <source>
        <dbReference type="EMBL" id="PVD32174.1"/>
    </source>
</evidence>
<dbReference type="InterPro" id="IPR013087">
    <property type="entry name" value="Znf_C2H2_type"/>
</dbReference>
<dbReference type="AlphaFoldDB" id="A0A2T7PFI1"/>
<dbReference type="Proteomes" id="UP000245119">
    <property type="component" value="Linkage Group LG4"/>
</dbReference>
<evidence type="ECO:0000259" key="3">
    <source>
        <dbReference type="PROSITE" id="PS50157"/>
    </source>
</evidence>
<dbReference type="EMBL" id="PZQS01000004">
    <property type="protein sequence ID" value="PVD32174.1"/>
    <property type="molecule type" value="Genomic_DNA"/>
</dbReference>
<keyword evidence="5" id="KW-1185">Reference proteome</keyword>
<evidence type="ECO:0000313" key="5">
    <source>
        <dbReference type="Proteomes" id="UP000245119"/>
    </source>
</evidence>
<reference evidence="4 5" key="1">
    <citation type="submission" date="2018-04" db="EMBL/GenBank/DDBJ databases">
        <title>The genome of golden apple snail Pomacea canaliculata provides insight into stress tolerance and invasive adaptation.</title>
        <authorList>
            <person name="Liu C."/>
            <person name="Liu B."/>
            <person name="Ren Y."/>
            <person name="Zhang Y."/>
            <person name="Wang H."/>
            <person name="Li S."/>
            <person name="Jiang F."/>
            <person name="Yin L."/>
            <person name="Zhang G."/>
            <person name="Qian W."/>
            <person name="Fan W."/>
        </authorList>
    </citation>
    <scope>NUCLEOTIDE SEQUENCE [LARGE SCALE GENOMIC DNA]</scope>
    <source>
        <strain evidence="4">SZHN2017</strain>
        <tissue evidence="4">Muscle</tissue>
    </source>
</reference>
<keyword evidence="1" id="KW-0863">Zinc-finger</keyword>
<sequence length="104" mass="11549">MSGNGVGSRPPLLSAVPQRLSTHAQTVQQGPSCTSEPRHKALHAVPAEKSYECSFCDISFRESVMHAVHMGFHGYQDPFKCNMCGEVCKDKFEFFLHIARTAHN</sequence>
<feature type="compositionally biased region" description="Polar residues" evidence="2">
    <location>
        <begin position="19"/>
        <end position="35"/>
    </location>
</feature>
<name>A0A2T7PFI1_POMCA</name>
<dbReference type="Gene3D" id="3.30.160.60">
    <property type="entry name" value="Classic Zinc Finger"/>
    <property type="match status" value="1"/>
</dbReference>
<proteinExistence type="predicted"/>
<gene>
    <name evidence="4" type="ORF">C0Q70_07603</name>
</gene>
<dbReference type="SMART" id="SM00355">
    <property type="entry name" value="ZnF_C2H2"/>
    <property type="match status" value="2"/>
</dbReference>
<dbReference type="InterPro" id="IPR028440">
    <property type="entry name" value="TRPS1"/>
</dbReference>
<dbReference type="GO" id="GO:0006357">
    <property type="term" value="P:regulation of transcription by RNA polymerase II"/>
    <property type="evidence" value="ECO:0007669"/>
    <property type="project" value="TreeGrafter"/>
</dbReference>
<dbReference type="PROSITE" id="PS00028">
    <property type="entry name" value="ZINC_FINGER_C2H2_1"/>
    <property type="match status" value="2"/>
</dbReference>
<dbReference type="PROSITE" id="PS50157">
    <property type="entry name" value="ZINC_FINGER_C2H2_2"/>
    <property type="match status" value="1"/>
</dbReference>
<evidence type="ECO:0000256" key="2">
    <source>
        <dbReference type="SAM" id="MobiDB-lite"/>
    </source>
</evidence>
<dbReference type="InterPro" id="IPR036236">
    <property type="entry name" value="Znf_C2H2_sf"/>
</dbReference>